<comment type="similarity">
    <text evidence="2">Belongs to the HAD-like hydrolase superfamily. CbbY/CbbZ/Gph/YieH family.</text>
</comment>
<protein>
    <recommendedName>
        <fullName evidence="8">HAD family phosphatase</fullName>
    </recommendedName>
</protein>
<dbReference type="PATRIC" id="fig|1423777.3.peg.1168"/>
<keyword evidence="4" id="KW-0460">Magnesium</keyword>
<dbReference type="InterPro" id="IPR036412">
    <property type="entry name" value="HAD-like_sf"/>
</dbReference>
<evidence type="ECO:0008006" key="8">
    <source>
        <dbReference type="Google" id="ProtNLM"/>
    </source>
</evidence>
<accession>A0A0R1MAL7</accession>
<name>A0A0R1MAL7_9LACO</name>
<dbReference type="EMBL" id="AZEH01000034">
    <property type="protein sequence ID" value="KRL05183.1"/>
    <property type="molecule type" value="Genomic_DNA"/>
</dbReference>
<evidence type="ECO:0000313" key="6">
    <source>
        <dbReference type="EMBL" id="KRL05183.1"/>
    </source>
</evidence>
<dbReference type="SFLD" id="SFLDG01129">
    <property type="entry name" value="C1.5:_HAD__Beta-PGM__Phosphata"/>
    <property type="match status" value="1"/>
</dbReference>
<organism evidence="6 7">
    <name type="scientific">Liquorilactobacillus oeni DSM 19972</name>
    <dbReference type="NCBI Taxonomy" id="1423777"/>
    <lineage>
        <taxon>Bacteria</taxon>
        <taxon>Bacillati</taxon>
        <taxon>Bacillota</taxon>
        <taxon>Bacilli</taxon>
        <taxon>Lactobacillales</taxon>
        <taxon>Lactobacillaceae</taxon>
        <taxon>Liquorilactobacillus</taxon>
    </lineage>
</organism>
<dbReference type="GO" id="GO:0003824">
    <property type="term" value="F:catalytic activity"/>
    <property type="evidence" value="ECO:0007669"/>
    <property type="project" value="UniProtKB-ARBA"/>
</dbReference>
<evidence type="ECO:0000256" key="5">
    <source>
        <dbReference type="ARBA" id="ARBA00023277"/>
    </source>
</evidence>
<dbReference type="PRINTS" id="PR00413">
    <property type="entry name" value="HADHALOGNASE"/>
</dbReference>
<dbReference type="PANTHER" id="PTHR46193:SF18">
    <property type="entry name" value="HEXITOL PHOSPHATASE B"/>
    <property type="match status" value="1"/>
</dbReference>
<keyword evidence="3" id="KW-0479">Metal-binding</keyword>
<dbReference type="SFLD" id="SFLDS00003">
    <property type="entry name" value="Haloacid_Dehalogenase"/>
    <property type="match status" value="1"/>
</dbReference>
<gene>
    <name evidence="6" type="ORF">FD46_GL001134</name>
</gene>
<keyword evidence="5" id="KW-0119">Carbohydrate metabolism</keyword>
<proteinExistence type="inferred from homology"/>
<dbReference type="InterPro" id="IPR051600">
    <property type="entry name" value="Beta-PGM-like"/>
</dbReference>
<dbReference type="SFLD" id="SFLDG01135">
    <property type="entry name" value="C1.5.6:_HAD__Beta-PGM__Phospha"/>
    <property type="match status" value="1"/>
</dbReference>
<dbReference type="GO" id="GO:0046872">
    <property type="term" value="F:metal ion binding"/>
    <property type="evidence" value="ECO:0007669"/>
    <property type="project" value="UniProtKB-KW"/>
</dbReference>
<evidence type="ECO:0000256" key="1">
    <source>
        <dbReference type="ARBA" id="ARBA00001946"/>
    </source>
</evidence>
<evidence type="ECO:0000256" key="3">
    <source>
        <dbReference type="ARBA" id="ARBA00022723"/>
    </source>
</evidence>
<dbReference type="NCBIfam" id="TIGR01509">
    <property type="entry name" value="HAD-SF-IA-v3"/>
    <property type="match status" value="1"/>
</dbReference>
<dbReference type="SUPFAM" id="SSF56784">
    <property type="entry name" value="HAD-like"/>
    <property type="match status" value="1"/>
</dbReference>
<dbReference type="AlphaFoldDB" id="A0A0R1MAL7"/>
<sequence>MKYECILFDMDGTLIESESVYLQLWTEVLAKHGFEVKSADLAQMKGRDSNTNNHLIAQITGSLEQVKELRKEREILLNEAIRHGRIKLKAGMQELLDFLKNNGYYIGVATMSNKQRAESILQSIGVREYFNELTTVEGVKNPKPAPDIYENALQQSGFNKTDTLAIEDTQLGCQAALSAGINVILAGTKKAKIQAIARCRDGFEIIQFLKTQK</sequence>
<dbReference type="Proteomes" id="UP000051686">
    <property type="component" value="Unassembled WGS sequence"/>
</dbReference>
<keyword evidence="7" id="KW-1185">Reference proteome</keyword>
<dbReference type="InterPro" id="IPR006439">
    <property type="entry name" value="HAD-SF_hydro_IA"/>
</dbReference>
<dbReference type="InterPro" id="IPR041492">
    <property type="entry name" value="HAD_2"/>
</dbReference>
<dbReference type="InterPro" id="IPR023214">
    <property type="entry name" value="HAD_sf"/>
</dbReference>
<evidence type="ECO:0000313" key="7">
    <source>
        <dbReference type="Proteomes" id="UP000051686"/>
    </source>
</evidence>
<evidence type="ECO:0000256" key="4">
    <source>
        <dbReference type="ARBA" id="ARBA00022842"/>
    </source>
</evidence>
<evidence type="ECO:0000256" key="2">
    <source>
        <dbReference type="ARBA" id="ARBA00006171"/>
    </source>
</evidence>
<dbReference type="OrthoDB" id="9797743at2"/>
<dbReference type="Gene3D" id="3.40.50.1000">
    <property type="entry name" value="HAD superfamily/HAD-like"/>
    <property type="match status" value="1"/>
</dbReference>
<dbReference type="Pfam" id="PF13419">
    <property type="entry name" value="HAD_2"/>
    <property type="match status" value="1"/>
</dbReference>
<dbReference type="RefSeq" id="WP_057896009.1">
    <property type="nucleotide sequence ID" value="NZ_AZEH01000034.1"/>
</dbReference>
<dbReference type="PANTHER" id="PTHR46193">
    <property type="entry name" value="6-PHOSPHOGLUCONATE PHOSPHATASE"/>
    <property type="match status" value="1"/>
</dbReference>
<dbReference type="STRING" id="1423777.FD46_GL001134"/>
<comment type="caution">
    <text evidence="6">The sequence shown here is derived from an EMBL/GenBank/DDBJ whole genome shotgun (WGS) entry which is preliminary data.</text>
</comment>
<reference evidence="6 7" key="1">
    <citation type="journal article" date="2015" name="Genome Announc.">
        <title>Expanding the biotechnology potential of lactobacilli through comparative genomics of 213 strains and associated genera.</title>
        <authorList>
            <person name="Sun Z."/>
            <person name="Harris H.M."/>
            <person name="McCann A."/>
            <person name="Guo C."/>
            <person name="Argimon S."/>
            <person name="Zhang W."/>
            <person name="Yang X."/>
            <person name="Jeffery I.B."/>
            <person name="Cooney J.C."/>
            <person name="Kagawa T.F."/>
            <person name="Liu W."/>
            <person name="Song Y."/>
            <person name="Salvetti E."/>
            <person name="Wrobel A."/>
            <person name="Rasinkangas P."/>
            <person name="Parkhill J."/>
            <person name="Rea M.C."/>
            <person name="O'Sullivan O."/>
            <person name="Ritari J."/>
            <person name="Douillard F.P."/>
            <person name="Paul Ross R."/>
            <person name="Yang R."/>
            <person name="Briner A.E."/>
            <person name="Felis G.E."/>
            <person name="de Vos W.M."/>
            <person name="Barrangou R."/>
            <person name="Klaenhammer T.R."/>
            <person name="Caufield P.W."/>
            <person name="Cui Y."/>
            <person name="Zhang H."/>
            <person name="O'Toole P.W."/>
        </authorList>
    </citation>
    <scope>NUCLEOTIDE SEQUENCE [LARGE SCALE GENOMIC DNA]</scope>
    <source>
        <strain evidence="6 7">DSM 19972</strain>
    </source>
</reference>
<dbReference type="Gene3D" id="1.10.150.240">
    <property type="entry name" value="Putative phosphatase, domain 2"/>
    <property type="match status" value="1"/>
</dbReference>
<dbReference type="InterPro" id="IPR023198">
    <property type="entry name" value="PGP-like_dom2"/>
</dbReference>
<comment type="cofactor">
    <cofactor evidence="1">
        <name>Mg(2+)</name>
        <dbReference type="ChEBI" id="CHEBI:18420"/>
    </cofactor>
</comment>